<keyword evidence="4" id="KW-0677">Repeat</keyword>
<dbReference type="InterPro" id="IPR001374">
    <property type="entry name" value="R3H_dom"/>
</dbReference>
<evidence type="ECO:0000256" key="1">
    <source>
        <dbReference type="ARBA" id="ARBA00004123"/>
    </source>
</evidence>
<evidence type="ECO:0000256" key="7">
    <source>
        <dbReference type="ARBA" id="ARBA00023015"/>
    </source>
</evidence>
<evidence type="ECO:0000313" key="15">
    <source>
        <dbReference type="Proteomes" id="UP000694867"/>
    </source>
</evidence>
<dbReference type="GO" id="GO:0008270">
    <property type="term" value="F:zinc ion binding"/>
    <property type="evidence" value="ECO:0007669"/>
    <property type="project" value="UniProtKB-KW"/>
</dbReference>
<dbReference type="SMART" id="SM00393">
    <property type="entry name" value="R3H"/>
    <property type="match status" value="1"/>
</dbReference>
<dbReference type="KEGG" id="goe:100908089"/>
<evidence type="ECO:0000256" key="3">
    <source>
        <dbReference type="ARBA" id="ARBA00022723"/>
    </source>
</evidence>
<keyword evidence="3" id="KW-0479">Metal-binding</keyword>
<keyword evidence="9" id="KW-0539">Nucleus</keyword>
<dbReference type="AlphaFoldDB" id="A0AAJ6QUG5"/>
<dbReference type="SUPFAM" id="SSF82708">
    <property type="entry name" value="R3H domain"/>
    <property type="match status" value="1"/>
</dbReference>
<feature type="domain" description="R3H" evidence="14">
    <location>
        <begin position="626"/>
        <end position="691"/>
    </location>
</feature>
<dbReference type="SUPFAM" id="SSF57850">
    <property type="entry name" value="RING/U-box"/>
    <property type="match status" value="1"/>
</dbReference>
<evidence type="ECO:0000256" key="8">
    <source>
        <dbReference type="ARBA" id="ARBA00023163"/>
    </source>
</evidence>
<dbReference type="InterPro" id="IPR019787">
    <property type="entry name" value="Znf_PHD-finger"/>
</dbReference>
<comment type="subcellular location">
    <subcellularLocation>
        <location evidence="1">Nucleus</location>
    </subcellularLocation>
</comment>
<feature type="region of interest" description="Disordered" evidence="11">
    <location>
        <begin position="1"/>
        <end position="21"/>
    </location>
</feature>
<evidence type="ECO:0000256" key="6">
    <source>
        <dbReference type="ARBA" id="ARBA00022833"/>
    </source>
</evidence>
<evidence type="ECO:0000259" key="14">
    <source>
        <dbReference type="PROSITE" id="PS51061"/>
    </source>
</evidence>
<name>A0AAJ6QUG5_9ACAR</name>
<dbReference type="InterPro" id="IPR034078">
    <property type="entry name" value="NFX1_fam"/>
</dbReference>
<evidence type="ECO:0000256" key="11">
    <source>
        <dbReference type="SAM" id="MobiDB-lite"/>
    </source>
</evidence>
<dbReference type="GO" id="GO:0005634">
    <property type="term" value="C:nucleus"/>
    <property type="evidence" value="ECO:0007669"/>
    <property type="project" value="UniProtKB-SubCell"/>
</dbReference>
<dbReference type="PANTHER" id="PTHR12360:SF12">
    <property type="entry name" value="TRANSCRIPTIONAL REPRESSOR NF-X1"/>
    <property type="match status" value="1"/>
</dbReference>
<protein>
    <submittedName>
        <fullName evidence="16">Transcriptional repressor NF-X1</fullName>
    </submittedName>
</protein>
<organism evidence="15 16">
    <name type="scientific">Galendromus occidentalis</name>
    <name type="common">western predatory mite</name>
    <dbReference type="NCBI Taxonomy" id="34638"/>
    <lineage>
        <taxon>Eukaryota</taxon>
        <taxon>Metazoa</taxon>
        <taxon>Ecdysozoa</taxon>
        <taxon>Arthropoda</taxon>
        <taxon>Chelicerata</taxon>
        <taxon>Arachnida</taxon>
        <taxon>Acari</taxon>
        <taxon>Parasitiformes</taxon>
        <taxon>Mesostigmata</taxon>
        <taxon>Gamasina</taxon>
        <taxon>Phytoseioidea</taxon>
        <taxon>Phytoseiidae</taxon>
        <taxon>Typhlodrominae</taxon>
        <taxon>Galendromus</taxon>
    </lineage>
</organism>
<dbReference type="InterPro" id="IPR001841">
    <property type="entry name" value="Znf_RING"/>
</dbReference>
<feature type="domain" description="RING-type" evidence="13">
    <location>
        <begin position="36"/>
        <end position="85"/>
    </location>
</feature>
<dbReference type="PROSITE" id="PS50016">
    <property type="entry name" value="ZF_PHD_2"/>
    <property type="match status" value="1"/>
</dbReference>
<feature type="domain" description="PHD-type" evidence="12">
    <location>
        <begin position="33"/>
        <end position="87"/>
    </location>
</feature>
<dbReference type="Gene3D" id="3.30.1370.50">
    <property type="entry name" value="R3H-like domain"/>
    <property type="match status" value="1"/>
</dbReference>
<dbReference type="Pfam" id="PF01424">
    <property type="entry name" value="R3H"/>
    <property type="match status" value="1"/>
</dbReference>
<dbReference type="InterPro" id="IPR036867">
    <property type="entry name" value="R3H_dom_sf"/>
</dbReference>
<dbReference type="Proteomes" id="UP000694867">
    <property type="component" value="Unplaced"/>
</dbReference>
<dbReference type="PROSITE" id="PS51061">
    <property type="entry name" value="R3H"/>
    <property type="match status" value="1"/>
</dbReference>
<dbReference type="RefSeq" id="XP_003744402.1">
    <property type="nucleotide sequence ID" value="XM_003744354.1"/>
</dbReference>
<evidence type="ECO:0000256" key="9">
    <source>
        <dbReference type="ARBA" id="ARBA00023242"/>
    </source>
</evidence>
<keyword evidence="15" id="KW-1185">Reference proteome</keyword>
<accession>A0AAJ6QUG5</accession>
<gene>
    <name evidence="16" type="primary">LOC100908089</name>
</gene>
<evidence type="ECO:0000256" key="10">
    <source>
        <dbReference type="PROSITE-ProRule" id="PRU00175"/>
    </source>
</evidence>
<evidence type="ECO:0000256" key="2">
    <source>
        <dbReference type="ARBA" id="ARBA00007269"/>
    </source>
</evidence>
<sequence>MRFPSKRPPPPKKKLEESKAQKESLEEQLQNGSYDCVICCIRVRNAQPIWNCQLCFHIFHLRCVAEWAQTSVSRENPTWRCPACQGESAVLPAIYQCFCGKQRNPQSAKSSLPHSCGQLCLKPRPCAHKCNRPCHPGRCPPCEAIVSRSCHCAKTKTQIKCDSKMSFHCEQKCGRRLPCMKHYCQDRCHPGQCSPCEEIKTIGCVCGRSSQEVSCEAEDSFRCDKPCGKTLDCRNHECSAVCHKGPCEKCKLAQIKTCPCGKMRLSDTWKCSQEVPLCTQACEKTLECGHRCLEKCHFDECPPCTVPARGKRCRCGYIVDDAQCGQTTLICKRRCNKKKVCGRHKCLDECCDKEFHICDLVCGKMLSCKLHTCQILCHKGSCPKCDNVSFDELSCHCGASVLYPPIQCNAPPPECTQLCNREHSCAHPVRHPCHSDASCPPCTSLTEKRCHGGHEMRRNIPCHLENVSCGRACGLPLPCKRHTCDKICHSGECPEKCEQPCQVARDCGHPCKLPCHDICPPSTCFANVNLTCPCGRIVETRSCHQFQLAVNNQIQQRIRRGEDVNLATDLIQLSKGFLKCVEQCAIEIRNKKMAEGFKIDPTNTSFTSGLYTDFVKDEARKNWQFASKIVQKLNDLVDLAKTSSQASRSFSFEPMPRDQRRFIYELLEVYRCTGQSYDQEPKRNIVVTAYKEKSIIPTLSLGSAIGFANPLPLRKLV</sequence>
<reference evidence="16" key="1">
    <citation type="submission" date="2025-08" db="UniProtKB">
        <authorList>
            <consortium name="RefSeq"/>
        </authorList>
    </citation>
    <scope>IDENTIFICATION</scope>
</reference>
<dbReference type="PROSITE" id="PS50089">
    <property type="entry name" value="ZF_RING_2"/>
    <property type="match status" value="1"/>
</dbReference>
<dbReference type="InterPro" id="IPR019786">
    <property type="entry name" value="Zinc_finger_PHD-type_CS"/>
</dbReference>
<dbReference type="InterPro" id="IPR000967">
    <property type="entry name" value="Znf_NFX1"/>
</dbReference>
<dbReference type="CDD" id="cd06008">
    <property type="entry name" value="NF-X1-zinc-finger"/>
    <property type="match status" value="5"/>
</dbReference>
<dbReference type="GO" id="GO:0000981">
    <property type="term" value="F:DNA-binding transcription factor activity, RNA polymerase II-specific"/>
    <property type="evidence" value="ECO:0007669"/>
    <property type="project" value="TreeGrafter"/>
</dbReference>
<evidence type="ECO:0000259" key="13">
    <source>
        <dbReference type="PROSITE" id="PS50089"/>
    </source>
</evidence>
<proteinExistence type="inferred from homology"/>
<dbReference type="SMART" id="SM00438">
    <property type="entry name" value="ZnF_NFX"/>
    <property type="match status" value="9"/>
</dbReference>
<keyword evidence="8" id="KW-0804">Transcription</keyword>
<dbReference type="GO" id="GO:0000122">
    <property type="term" value="P:negative regulation of transcription by RNA polymerase II"/>
    <property type="evidence" value="ECO:0007669"/>
    <property type="project" value="TreeGrafter"/>
</dbReference>
<dbReference type="PANTHER" id="PTHR12360">
    <property type="entry name" value="NUCLEAR TRANSCRIPTION FACTOR, X-BOX BINDING 1 NFX1"/>
    <property type="match status" value="1"/>
</dbReference>
<keyword evidence="6" id="KW-0862">Zinc</keyword>
<comment type="similarity">
    <text evidence="2">Belongs to the NFX1 family.</text>
</comment>
<evidence type="ECO:0000256" key="4">
    <source>
        <dbReference type="ARBA" id="ARBA00022737"/>
    </source>
</evidence>
<evidence type="ECO:0000256" key="5">
    <source>
        <dbReference type="ARBA" id="ARBA00022771"/>
    </source>
</evidence>
<dbReference type="GO" id="GO:0000977">
    <property type="term" value="F:RNA polymerase II transcription regulatory region sequence-specific DNA binding"/>
    <property type="evidence" value="ECO:0007669"/>
    <property type="project" value="TreeGrafter"/>
</dbReference>
<evidence type="ECO:0000259" key="12">
    <source>
        <dbReference type="PROSITE" id="PS50016"/>
    </source>
</evidence>
<keyword evidence="7" id="KW-0805">Transcription regulation</keyword>
<keyword evidence="5 10" id="KW-0863">Zinc-finger</keyword>
<dbReference type="GeneID" id="100908089"/>
<evidence type="ECO:0000313" key="16">
    <source>
        <dbReference type="RefSeq" id="XP_003744402.1"/>
    </source>
</evidence>
<dbReference type="PROSITE" id="PS01359">
    <property type="entry name" value="ZF_PHD_1"/>
    <property type="match status" value="1"/>
</dbReference>
<dbReference type="CTD" id="34888"/>